<dbReference type="Proteomes" id="UP000273500">
    <property type="component" value="Unassembled WGS sequence"/>
</dbReference>
<evidence type="ECO:0000256" key="2">
    <source>
        <dbReference type="ARBA" id="ARBA00022679"/>
    </source>
</evidence>
<dbReference type="Gene3D" id="3.90.550.10">
    <property type="entry name" value="Spore Coat Polysaccharide Biosynthesis Protein SpsA, Chain A"/>
    <property type="match status" value="1"/>
</dbReference>
<comment type="caution">
    <text evidence="4">The sequence shown here is derived from an EMBL/GenBank/DDBJ whole genome shotgun (WGS) entry which is preliminary data.</text>
</comment>
<reference evidence="4 5" key="1">
    <citation type="submission" date="2018-12" db="EMBL/GenBank/DDBJ databases">
        <authorList>
            <person name="Feng G."/>
            <person name="Zhu H."/>
        </authorList>
    </citation>
    <scope>NUCLEOTIDE SEQUENCE [LARGE SCALE GENOMIC DNA]</scope>
    <source>
        <strain evidence="4 5">KCTC 12533</strain>
    </source>
</reference>
<organism evidence="4 5">
    <name type="scientific">Hymenobacter rigui</name>
    <dbReference type="NCBI Taxonomy" id="334424"/>
    <lineage>
        <taxon>Bacteria</taxon>
        <taxon>Pseudomonadati</taxon>
        <taxon>Bacteroidota</taxon>
        <taxon>Cytophagia</taxon>
        <taxon>Cytophagales</taxon>
        <taxon>Hymenobacteraceae</taxon>
        <taxon>Hymenobacter</taxon>
    </lineage>
</organism>
<proteinExistence type="predicted"/>
<protein>
    <submittedName>
        <fullName evidence="4">Glycosyltransferase family 8 protein</fullName>
    </submittedName>
</protein>
<keyword evidence="2 4" id="KW-0808">Transferase</keyword>
<keyword evidence="1" id="KW-0328">Glycosyltransferase</keyword>
<dbReference type="CDD" id="cd04194">
    <property type="entry name" value="GT8_A4GalT_like"/>
    <property type="match status" value="1"/>
</dbReference>
<dbReference type="InterPro" id="IPR002495">
    <property type="entry name" value="Glyco_trans_8"/>
</dbReference>
<evidence type="ECO:0000313" key="5">
    <source>
        <dbReference type="Proteomes" id="UP000273500"/>
    </source>
</evidence>
<sequence>MSPDQCAAQPTCQQIIRAVSGKAVVNQPSSSIHVAIAFDENYVTPVYVLLTSIFRNNTSTNIVIHAIETGLTALQREELQLYCAGYASSICFYTLENSFAKDFVLPPTLWWTASIYYRLMFPVLLPAEVEKFIYLDTDIIVLGPLQTLFNTPMQGLPVAAVRDFVDSRPELGIHTPDSYFNSGVLLIERVEWQKREITAKVLDFIRTNADKLVYPDQDALNAVLVDSWVKLDTRFNTMFRDIPHEQSRKQLQQFLQKIVILHFTTQHKPWAMLGENKLRNIYFDYLRKVPKKYRRRYDNFVWNRHKIRKMIEIRLSEWAVDYPALAIGWRRK</sequence>
<keyword evidence="5" id="KW-1185">Reference proteome</keyword>
<name>A0A3R9PXK3_9BACT</name>
<dbReference type="InterPro" id="IPR050748">
    <property type="entry name" value="Glycosyltrans_8_dom-fam"/>
</dbReference>
<gene>
    <name evidence="4" type="ORF">EI291_11780</name>
</gene>
<dbReference type="GO" id="GO:0046872">
    <property type="term" value="F:metal ion binding"/>
    <property type="evidence" value="ECO:0007669"/>
    <property type="project" value="UniProtKB-KW"/>
</dbReference>
<dbReference type="Pfam" id="PF01501">
    <property type="entry name" value="Glyco_transf_8"/>
    <property type="match status" value="1"/>
</dbReference>
<evidence type="ECO:0000313" key="4">
    <source>
        <dbReference type="EMBL" id="RSK48394.1"/>
    </source>
</evidence>
<dbReference type="PANTHER" id="PTHR13778:SF47">
    <property type="entry name" value="LIPOPOLYSACCHARIDE 1,3-GALACTOSYLTRANSFERASE"/>
    <property type="match status" value="1"/>
</dbReference>
<dbReference type="PANTHER" id="PTHR13778">
    <property type="entry name" value="GLYCOSYLTRANSFERASE 8 DOMAIN-CONTAINING PROTEIN"/>
    <property type="match status" value="1"/>
</dbReference>
<accession>A0A3R9PXK3</accession>
<evidence type="ECO:0000256" key="3">
    <source>
        <dbReference type="ARBA" id="ARBA00022723"/>
    </source>
</evidence>
<dbReference type="SUPFAM" id="SSF53448">
    <property type="entry name" value="Nucleotide-diphospho-sugar transferases"/>
    <property type="match status" value="1"/>
</dbReference>
<dbReference type="GO" id="GO:0016757">
    <property type="term" value="F:glycosyltransferase activity"/>
    <property type="evidence" value="ECO:0007669"/>
    <property type="project" value="UniProtKB-KW"/>
</dbReference>
<dbReference type="InterPro" id="IPR029044">
    <property type="entry name" value="Nucleotide-diphossugar_trans"/>
</dbReference>
<dbReference type="OrthoDB" id="695971at2"/>
<evidence type="ECO:0000256" key="1">
    <source>
        <dbReference type="ARBA" id="ARBA00022676"/>
    </source>
</evidence>
<dbReference type="AlphaFoldDB" id="A0A3R9PXK3"/>
<dbReference type="EMBL" id="RWIT01000005">
    <property type="protein sequence ID" value="RSK48394.1"/>
    <property type="molecule type" value="Genomic_DNA"/>
</dbReference>
<keyword evidence="3" id="KW-0479">Metal-binding</keyword>